<dbReference type="InterPro" id="IPR050884">
    <property type="entry name" value="CNP_phosphodiesterase-III"/>
</dbReference>
<dbReference type="Pfam" id="PF00149">
    <property type="entry name" value="Metallophos"/>
    <property type="match status" value="1"/>
</dbReference>
<dbReference type="EMBL" id="JBBMFM010000045">
    <property type="protein sequence ID" value="MEQ2425922.1"/>
    <property type="molecule type" value="Genomic_DNA"/>
</dbReference>
<evidence type="ECO:0000256" key="1">
    <source>
        <dbReference type="ARBA" id="ARBA00022723"/>
    </source>
</evidence>
<keyword evidence="8" id="KW-1185">Reference proteome</keyword>
<accession>A0ABV1D8H3</accession>
<protein>
    <submittedName>
        <fullName evidence="7">Metallophosphoesterase</fullName>
    </submittedName>
</protein>
<dbReference type="PANTHER" id="PTHR42988:SF2">
    <property type="entry name" value="CYCLIC NUCLEOTIDE PHOSPHODIESTERASE CBUA0032-RELATED"/>
    <property type="match status" value="1"/>
</dbReference>
<sequence length="288" mass="32010">MYILHLSDIHYRRELGRRKEADRGRADGEDKQHESGGRLAGPDGYQAMLSAMQNPLVFLDDCLDRAARDWKTIDLVVITGDLTEDGTAEDYRCLKHHIRERVGDIPLVVTLGNHDNKRSFREGWLEEMGSAPYNTIRWVGGTAVIAFDTSVQGVPDGRMDDRQAAWLERALDAVGRNPSILVTHHHLLPEQGQIPPLPESGKLLSLIGNSGVCLILCGHTHHHHAGQAAGRPCHVADSLSFCGDDMGGGQVRFQEKYGFNVYRMEDGMVRMCRSETFANGRILGTLTF</sequence>
<evidence type="ECO:0000256" key="5">
    <source>
        <dbReference type="SAM" id="MobiDB-lite"/>
    </source>
</evidence>
<feature type="region of interest" description="Disordered" evidence="5">
    <location>
        <begin position="17"/>
        <end position="43"/>
    </location>
</feature>
<proteinExistence type="inferred from homology"/>
<gene>
    <name evidence="7" type="ORF">WMQ36_13150</name>
</gene>
<dbReference type="InterPro" id="IPR004843">
    <property type="entry name" value="Calcineurin-like_PHP"/>
</dbReference>
<dbReference type="RefSeq" id="WP_008719506.1">
    <property type="nucleotide sequence ID" value="NZ_JAJFDX010000002.1"/>
</dbReference>
<evidence type="ECO:0000313" key="7">
    <source>
        <dbReference type="EMBL" id="MEQ2425922.1"/>
    </source>
</evidence>
<name>A0ABV1D8H3_9FIRM</name>
<evidence type="ECO:0000313" key="8">
    <source>
        <dbReference type="Proteomes" id="UP001454086"/>
    </source>
</evidence>
<comment type="similarity">
    <text evidence="4">Belongs to the cyclic nucleotide phosphodiesterase class-III family.</text>
</comment>
<dbReference type="Gene3D" id="3.60.21.10">
    <property type="match status" value="1"/>
</dbReference>
<dbReference type="InterPro" id="IPR029052">
    <property type="entry name" value="Metallo-depent_PP-like"/>
</dbReference>
<evidence type="ECO:0000256" key="2">
    <source>
        <dbReference type="ARBA" id="ARBA00022801"/>
    </source>
</evidence>
<evidence type="ECO:0000256" key="3">
    <source>
        <dbReference type="ARBA" id="ARBA00023004"/>
    </source>
</evidence>
<keyword evidence="1" id="KW-0479">Metal-binding</keyword>
<keyword evidence="2" id="KW-0378">Hydrolase</keyword>
<organism evidence="7 8">
    <name type="scientific">Enterocloster hominis</name>
    <name type="common">ex Hitch et al. 2024</name>
    <dbReference type="NCBI Taxonomy" id="1917870"/>
    <lineage>
        <taxon>Bacteria</taxon>
        <taxon>Bacillati</taxon>
        <taxon>Bacillota</taxon>
        <taxon>Clostridia</taxon>
        <taxon>Lachnospirales</taxon>
        <taxon>Lachnospiraceae</taxon>
        <taxon>Enterocloster</taxon>
    </lineage>
</organism>
<evidence type="ECO:0000259" key="6">
    <source>
        <dbReference type="Pfam" id="PF00149"/>
    </source>
</evidence>
<comment type="caution">
    <text evidence="7">The sequence shown here is derived from an EMBL/GenBank/DDBJ whole genome shotgun (WGS) entry which is preliminary data.</text>
</comment>
<evidence type="ECO:0000256" key="4">
    <source>
        <dbReference type="ARBA" id="ARBA00025742"/>
    </source>
</evidence>
<feature type="domain" description="Calcineurin-like phosphoesterase" evidence="6">
    <location>
        <begin position="1"/>
        <end position="222"/>
    </location>
</feature>
<dbReference type="PANTHER" id="PTHR42988">
    <property type="entry name" value="PHOSPHOHYDROLASE"/>
    <property type="match status" value="1"/>
</dbReference>
<feature type="compositionally biased region" description="Basic and acidic residues" evidence="5">
    <location>
        <begin position="17"/>
        <end position="36"/>
    </location>
</feature>
<keyword evidence="3" id="KW-0408">Iron</keyword>
<dbReference type="Proteomes" id="UP001454086">
    <property type="component" value="Unassembled WGS sequence"/>
</dbReference>
<dbReference type="SUPFAM" id="SSF56300">
    <property type="entry name" value="Metallo-dependent phosphatases"/>
    <property type="match status" value="1"/>
</dbReference>
<reference evidence="7 8" key="1">
    <citation type="submission" date="2024-03" db="EMBL/GenBank/DDBJ databases">
        <title>Human intestinal bacterial collection.</title>
        <authorList>
            <person name="Pauvert C."/>
            <person name="Hitch T.C.A."/>
            <person name="Clavel T."/>
        </authorList>
    </citation>
    <scope>NUCLEOTIDE SEQUENCE [LARGE SCALE GENOMIC DNA]</scope>
    <source>
        <strain evidence="7 8">CLA-SR-H021</strain>
    </source>
</reference>